<evidence type="ECO:0000259" key="9">
    <source>
        <dbReference type="PROSITE" id="PS50929"/>
    </source>
</evidence>
<comment type="subcellular location">
    <subcellularLocation>
        <location evidence="1">Cell membrane</location>
        <topology evidence="1">Multi-pass membrane protein</topology>
    </subcellularLocation>
</comment>
<reference evidence="10" key="2">
    <citation type="journal article" date="2023" name="Curr. Microbiol.">
        <title>Granulicatella seriolae sp. nov., a Novel Facultative Anaerobe Isolated from Yellowtail Marine Fish.</title>
        <authorList>
            <person name="Lee M."/>
            <person name="Choi Y.J."/>
            <person name="Farooq A."/>
            <person name="Jeong J.B."/>
            <person name="Jung M.Y."/>
        </authorList>
    </citation>
    <scope>NUCLEOTIDE SEQUENCE</scope>
    <source>
        <strain evidence="10">S8</strain>
    </source>
</reference>
<feature type="transmembrane region" description="Helical" evidence="7">
    <location>
        <begin position="159"/>
        <end position="177"/>
    </location>
</feature>
<dbReference type="Pfam" id="PF00664">
    <property type="entry name" value="ABC_membrane"/>
    <property type="match status" value="1"/>
</dbReference>
<protein>
    <submittedName>
        <fullName evidence="10">ABC transporter ATP-binding protein/permease</fullName>
    </submittedName>
</protein>
<dbReference type="RefSeq" id="WP_256945447.1">
    <property type="nucleotide sequence ID" value="NZ_JANHNZ010000006.1"/>
</dbReference>
<dbReference type="SMART" id="SM00382">
    <property type="entry name" value="AAA"/>
    <property type="match status" value="1"/>
</dbReference>
<feature type="transmembrane region" description="Helical" evidence="7">
    <location>
        <begin position="20"/>
        <end position="40"/>
    </location>
</feature>
<dbReference type="InterPro" id="IPR027417">
    <property type="entry name" value="P-loop_NTPase"/>
</dbReference>
<dbReference type="PROSITE" id="PS50929">
    <property type="entry name" value="ABC_TM1F"/>
    <property type="match status" value="1"/>
</dbReference>
<evidence type="ECO:0000256" key="4">
    <source>
        <dbReference type="ARBA" id="ARBA00022840"/>
    </source>
</evidence>
<accession>A0ABT1WP84</accession>
<keyword evidence="5 7" id="KW-1133">Transmembrane helix</keyword>
<comment type="caution">
    <text evidence="10">The sequence shown here is derived from an EMBL/GenBank/DDBJ whole genome shotgun (WGS) entry which is preliminary data.</text>
</comment>
<evidence type="ECO:0000313" key="10">
    <source>
        <dbReference type="EMBL" id="MCQ9210339.1"/>
    </source>
</evidence>
<dbReference type="Pfam" id="PF00005">
    <property type="entry name" value="ABC_tran"/>
    <property type="match status" value="1"/>
</dbReference>
<dbReference type="EMBL" id="JANHNZ010000006">
    <property type="protein sequence ID" value="MCQ9210339.1"/>
    <property type="molecule type" value="Genomic_DNA"/>
</dbReference>
<evidence type="ECO:0000259" key="8">
    <source>
        <dbReference type="PROSITE" id="PS50893"/>
    </source>
</evidence>
<name>A0ABT1WP84_9LACT</name>
<keyword evidence="3" id="KW-0547">Nucleotide-binding</keyword>
<evidence type="ECO:0000256" key="5">
    <source>
        <dbReference type="ARBA" id="ARBA00022989"/>
    </source>
</evidence>
<evidence type="ECO:0000256" key="7">
    <source>
        <dbReference type="SAM" id="Phobius"/>
    </source>
</evidence>
<keyword evidence="2 7" id="KW-0812">Transmembrane</keyword>
<evidence type="ECO:0000256" key="2">
    <source>
        <dbReference type="ARBA" id="ARBA00022692"/>
    </source>
</evidence>
<dbReference type="Gene3D" id="3.40.50.300">
    <property type="entry name" value="P-loop containing nucleotide triphosphate hydrolases"/>
    <property type="match status" value="1"/>
</dbReference>
<feature type="transmembrane region" description="Helical" evidence="7">
    <location>
        <begin position="244"/>
        <end position="269"/>
    </location>
</feature>
<dbReference type="PANTHER" id="PTHR43394:SF1">
    <property type="entry name" value="ATP-BINDING CASSETTE SUB-FAMILY B MEMBER 10, MITOCHONDRIAL"/>
    <property type="match status" value="1"/>
</dbReference>
<feature type="transmembrane region" description="Helical" evidence="7">
    <location>
        <begin position="134"/>
        <end position="153"/>
    </location>
</feature>
<dbReference type="CDD" id="cd18541">
    <property type="entry name" value="ABC_6TM_TmrB_like"/>
    <property type="match status" value="1"/>
</dbReference>
<dbReference type="InterPro" id="IPR003593">
    <property type="entry name" value="AAA+_ATPase"/>
</dbReference>
<feature type="domain" description="ABC transporter" evidence="8">
    <location>
        <begin position="336"/>
        <end position="571"/>
    </location>
</feature>
<reference evidence="10" key="1">
    <citation type="submission" date="2022-07" db="EMBL/GenBank/DDBJ databases">
        <authorList>
            <person name="Jung M.-Y."/>
            <person name="Lee M."/>
        </authorList>
    </citation>
    <scope>NUCLEOTIDE SEQUENCE</scope>
    <source>
        <strain evidence="10">S8</strain>
    </source>
</reference>
<reference evidence="10" key="3">
    <citation type="journal article" date="2023" name="Microbiol. Resour. Announc.">
        <title>Draft Genome Sequence of Granulicatella sp. Strain S8, Isolated from a Marine Fish, Seriola quinqueradiata.</title>
        <authorList>
            <person name="Lee M."/>
            <person name="Farooq A."/>
            <person name="Jeong J.B."/>
            <person name="Jung M.Y."/>
        </authorList>
    </citation>
    <scope>NUCLEOTIDE SEQUENCE</scope>
    <source>
        <strain evidence="10">S8</strain>
    </source>
</reference>
<dbReference type="InterPro" id="IPR017871">
    <property type="entry name" value="ABC_transporter-like_CS"/>
</dbReference>
<dbReference type="Proteomes" id="UP001059480">
    <property type="component" value="Unassembled WGS sequence"/>
</dbReference>
<evidence type="ECO:0000313" key="11">
    <source>
        <dbReference type="Proteomes" id="UP001059480"/>
    </source>
</evidence>
<sequence>MKLIIEELGFFFKQHKFRYVLAFISMIISTIALVLPARFVGQVIDEIVRQTLTWETLYRYIVYFLLAIITAYIFEFIWTYFIFVGSYQVQSTFRERMMQHLLSRKAPFYSRFRTGDLVTRGSEDIRVLGMTTGFGMYAFLNSSLILIVVLTMMSVFVSWKLMLVAMIPSPILAYLLYKLGTSVDAKFNKSQEAVSEMNNDVLEVIDGTYVVRAFGQEEAMINNFKKSTSEALEMNLEVAKIDTIFWPLGGIFMAVSLALGLMLGGYLVQSGEVSVGGVVSFQVYIGLIVWPVMTIGEVVNVAQQGNASIKRLREVFTASDSIEEGGQTKLDEIENIRLKNFSFWYPNEETPILKDLDLQIKKGETIGIVGKTGAGKTTLVQQLLHQYPYKGQDITINGQSILDFDAQELQSKIAYVPQEHILFSRSIRENMFFGKEDASDEEIYRALHLASFEADVKSMPKQLDTLVGEKGISLSGGQKQRLSIARAFIRDSEVLILDDALSAVDAKTEQTIISHIQEERKGRTNLITSHRLSAIRNADWIFVLDQGQVLDQGTHQDLLAKQGWYYQQYKRQEMEGTEDA</sequence>
<dbReference type="PROSITE" id="PS50893">
    <property type="entry name" value="ABC_TRANSPORTER_2"/>
    <property type="match status" value="1"/>
</dbReference>
<organism evidence="10 11">
    <name type="scientific">Granulicatella seriolae</name>
    <dbReference type="NCBI Taxonomy" id="2967226"/>
    <lineage>
        <taxon>Bacteria</taxon>
        <taxon>Bacillati</taxon>
        <taxon>Bacillota</taxon>
        <taxon>Bacilli</taxon>
        <taxon>Lactobacillales</taxon>
        <taxon>Carnobacteriaceae</taxon>
        <taxon>Granulicatella</taxon>
    </lineage>
</organism>
<feature type="transmembrane region" description="Helical" evidence="7">
    <location>
        <begin position="60"/>
        <end position="87"/>
    </location>
</feature>
<evidence type="ECO:0000256" key="1">
    <source>
        <dbReference type="ARBA" id="ARBA00004651"/>
    </source>
</evidence>
<dbReference type="InterPro" id="IPR011527">
    <property type="entry name" value="ABC1_TM_dom"/>
</dbReference>
<dbReference type="SUPFAM" id="SSF90123">
    <property type="entry name" value="ABC transporter transmembrane region"/>
    <property type="match status" value="1"/>
</dbReference>
<dbReference type="PROSITE" id="PS00211">
    <property type="entry name" value="ABC_TRANSPORTER_1"/>
    <property type="match status" value="1"/>
</dbReference>
<keyword evidence="6 7" id="KW-0472">Membrane</keyword>
<dbReference type="InterPro" id="IPR039421">
    <property type="entry name" value="Type_1_exporter"/>
</dbReference>
<dbReference type="InterPro" id="IPR036640">
    <property type="entry name" value="ABC1_TM_sf"/>
</dbReference>
<feature type="domain" description="ABC transmembrane type-1" evidence="9">
    <location>
        <begin position="20"/>
        <end position="304"/>
    </location>
</feature>
<dbReference type="InterPro" id="IPR003439">
    <property type="entry name" value="ABC_transporter-like_ATP-bd"/>
</dbReference>
<feature type="transmembrane region" description="Helical" evidence="7">
    <location>
        <begin position="281"/>
        <end position="302"/>
    </location>
</feature>
<dbReference type="SUPFAM" id="SSF52540">
    <property type="entry name" value="P-loop containing nucleoside triphosphate hydrolases"/>
    <property type="match status" value="1"/>
</dbReference>
<dbReference type="Gene3D" id="1.20.1560.10">
    <property type="entry name" value="ABC transporter type 1, transmembrane domain"/>
    <property type="match status" value="1"/>
</dbReference>
<dbReference type="GO" id="GO:0005524">
    <property type="term" value="F:ATP binding"/>
    <property type="evidence" value="ECO:0007669"/>
    <property type="project" value="UniProtKB-KW"/>
</dbReference>
<keyword evidence="4 10" id="KW-0067">ATP-binding</keyword>
<dbReference type="PANTHER" id="PTHR43394">
    <property type="entry name" value="ATP-DEPENDENT PERMEASE MDL1, MITOCHONDRIAL"/>
    <property type="match status" value="1"/>
</dbReference>
<keyword evidence="11" id="KW-1185">Reference proteome</keyword>
<proteinExistence type="predicted"/>
<evidence type="ECO:0000256" key="6">
    <source>
        <dbReference type="ARBA" id="ARBA00023136"/>
    </source>
</evidence>
<evidence type="ECO:0000256" key="3">
    <source>
        <dbReference type="ARBA" id="ARBA00022741"/>
    </source>
</evidence>
<gene>
    <name evidence="10" type="ORF">NPA36_07220</name>
</gene>